<name>A0A315ZDB7_SEDFL</name>
<dbReference type="GO" id="GO:0006637">
    <property type="term" value="P:acyl-CoA metabolic process"/>
    <property type="evidence" value="ECO:0007669"/>
    <property type="project" value="TreeGrafter"/>
</dbReference>
<keyword evidence="2 3" id="KW-0378">Hydrolase</keyword>
<dbReference type="GO" id="GO:0052816">
    <property type="term" value="F:long-chain fatty acyl-CoA hydrolase activity"/>
    <property type="evidence" value="ECO:0007669"/>
    <property type="project" value="TreeGrafter"/>
</dbReference>
<feature type="domain" description="HotDog ACOT-type" evidence="4">
    <location>
        <begin position="9"/>
        <end position="121"/>
    </location>
</feature>
<proteinExistence type="inferred from homology"/>
<sequence>MTKQQKLASESKVVTNQIVLPNETNPLNKLMGGELLHQMDVTAAIAAQRHSNSIVVTASVDNVSFNHPIGLGNIVTLEAQVTRSFTSSMEVYIKVSSEDITTGIKQMTNEAYLTFVAIDGKGNKVQVPQLVPETEQEKDKFASALRRRQLRLILAGKMKPENAEELQAIFINREK</sequence>
<dbReference type="InterPro" id="IPR040170">
    <property type="entry name" value="Cytosol_ACT"/>
</dbReference>
<dbReference type="Proteomes" id="UP000245535">
    <property type="component" value="Unassembled WGS sequence"/>
</dbReference>
<dbReference type="Pfam" id="PF03061">
    <property type="entry name" value="4HBT"/>
    <property type="match status" value="1"/>
</dbReference>
<gene>
    <name evidence="5" type="ORF">BC781_102662</name>
</gene>
<dbReference type="PANTHER" id="PTHR11049:SF16">
    <property type="entry name" value="PROTEIN VDLD"/>
    <property type="match status" value="1"/>
</dbReference>
<dbReference type="OrthoDB" id="9791628at2"/>
<dbReference type="InterPro" id="IPR033120">
    <property type="entry name" value="HOTDOG_ACOT"/>
</dbReference>
<dbReference type="Gene3D" id="3.10.129.10">
    <property type="entry name" value="Hotdog Thioesterase"/>
    <property type="match status" value="1"/>
</dbReference>
<evidence type="ECO:0000256" key="2">
    <source>
        <dbReference type="ARBA" id="ARBA00022801"/>
    </source>
</evidence>
<evidence type="ECO:0000313" key="5">
    <source>
        <dbReference type="EMBL" id="PWJ43113.1"/>
    </source>
</evidence>
<dbReference type="RefSeq" id="WP_109617390.1">
    <property type="nucleotide sequence ID" value="NZ_QGDO01000002.1"/>
</dbReference>
<comment type="caution">
    <text evidence="5">The sequence shown here is derived from an EMBL/GenBank/DDBJ whole genome shotgun (WGS) entry which is preliminary data.</text>
</comment>
<evidence type="ECO:0000259" key="4">
    <source>
        <dbReference type="PROSITE" id="PS51770"/>
    </source>
</evidence>
<evidence type="ECO:0000256" key="3">
    <source>
        <dbReference type="PROSITE-ProRule" id="PRU01106"/>
    </source>
</evidence>
<dbReference type="GO" id="GO:0005829">
    <property type="term" value="C:cytosol"/>
    <property type="evidence" value="ECO:0007669"/>
    <property type="project" value="TreeGrafter"/>
</dbReference>
<dbReference type="InterPro" id="IPR006683">
    <property type="entry name" value="Thioestr_dom"/>
</dbReference>
<organism evidence="5 6">
    <name type="scientific">Sediminitomix flava</name>
    <dbReference type="NCBI Taxonomy" id="379075"/>
    <lineage>
        <taxon>Bacteria</taxon>
        <taxon>Pseudomonadati</taxon>
        <taxon>Bacteroidota</taxon>
        <taxon>Cytophagia</taxon>
        <taxon>Cytophagales</taxon>
        <taxon>Flammeovirgaceae</taxon>
        <taxon>Sediminitomix</taxon>
    </lineage>
</organism>
<accession>A0A315ZDB7</accession>
<dbReference type="CDD" id="cd03442">
    <property type="entry name" value="BFIT_BACH"/>
    <property type="match status" value="1"/>
</dbReference>
<protein>
    <submittedName>
        <fullName evidence="5">Acyl-CoA hydrolase</fullName>
    </submittedName>
</protein>
<dbReference type="PROSITE" id="PS00430">
    <property type="entry name" value="TONB_DEPENDENT_REC_1"/>
    <property type="match status" value="1"/>
</dbReference>
<reference evidence="5 6" key="1">
    <citation type="submission" date="2018-03" db="EMBL/GenBank/DDBJ databases">
        <title>Genomic Encyclopedia of Archaeal and Bacterial Type Strains, Phase II (KMG-II): from individual species to whole genera.</title>
        <authorList>
            <person name="Goeker M."/>
        </authorList>
    </citation>
    <scope>NUCLEOTIDE SEQUENCE [LARGE SCALE GENOMIC DNA]</scope>
    <source>
        <strain evidence="5 6">DSM 28229</strain>
    </source>
</reference>
<comment type="similarity">
    <text evidence="1">Belongs to the acyl coenzyme A hydrolase family.</text>
</comment>
<dbReference type="SUPFAM" id="SSF54637">
    <property type="entry name" value="Thioesterase/thiol ester dehydrase-isomerase"/>
    <property type="match status" value="1"/>
</dbReference>
<dbReference type="InterPro" id="IPR029069">
    <property type="entry name" value="HotDog_dom_sf"/>
</dbReference>
<dbReference type="PROSITE" id="PS51770">
    <property type="entry name" value="HOTDOG_ACOT"/>
    <property type="match status" value="1"/>
</dbReference>
<dbReference type="EMBL" id="QGDO01000002">
    <property type="protein sequence ID" value="PWJ43113.1"/>
    <property type="molecule type" value="Genomic_DNA"/>
</dbReference>
<dbReference type="AlphaFoldDB" id="A0A315ZDB7"/>
<evidence type="ECO:0000313" key="6">
    <source>
        <dbReference type="Proteomes" id="UP000245535"/>
    </source>
</evidence>
<evidence type="ECO:0000256" key="1">
    <source>
        <dbReference type="ARBA" id="ARBA00010458"/>
    </source>
</evidence>
<dbReference type="PANTHER" id="PTHR11049">
    <property type="entry name" value="ACYL COENZYME A THIOESTER HYDROLASE"/>
    <property type="match status" value="1"/>
</dbReference>
<dbReference type="InterPro" id="IPR010916">
    <property type="entry name" value="TonB_box_CS"/>
</dbReference>
<keyword evidence="6" id="KW-1185">Reference proteome</keyword>